<keyword evidence="2" id="KW-1185">Reference proteome</keyword>
<name>A0ABD5RIC7_9EURY</name>
<gene>
    <name evidence="1" type="ORF">ACFPYI_01185</name>
</gene>
<proteinExistence type="predicted"/>
<dbReference type="SUPFAM" id="SSF55718">
    <property type="entry name" value="SCP-like"/>
    <property type="match status" value="1"/>
</dbReference>
<sequence>MSEWFPSEEWLDRYRANLNESERYAAESDGWGVDFAGDFVFEIRSLPVEETTVGEFPDDLTDDLRENLTSLPDERAATLVADAPPTLRERLDEQEGDDRTRLLDALLATPVAEVPDAVSSALREELPADLANLLTQLERYVDDGTVRVYLDLYEGECREAFVLDPDDERDPGFALQGPYGSWKALTEGEDVMDSVLGQDLDLDGSVTKIMSYADAADEMGDVASRTDSRALFQGNA</sequence>
<dbReference type="Proteomes" id="UP001596099">
    <property type="component" value="Unassembled WGS sequence"/>
</dbReference>
<dbReference type="InterPro" id="IPR036527">
    <property type="entry name" value="SCP2_sterol-bd_dom_sf"/>
</dbReference>
<protein>
    <submittedName>
        <fullName evidence="1">Sterol carrier protein</fullName>
    </submittedName>
</protein>
<reference evidence="1 2" key="1">
    <citation type="journal article" date="2019" name="Int. J. Syst. Evol. Microbiol.">
        <title>The Global Catalogue of Microorganisms (GCM) 10K type strain sequencing project: providing services to taxonomists for standard genome sequencing and annotation.</title>
        <authorList>
            <consortium name="The Broad Institute Genomics Platform"/>
            <consortium name="The Broad Institute Genome Sequencing Center for Infectious Disease"/>
            <person name="Wu L."/>
            <person name="Ma J."/>
        </authorList>
    </citation>
    <scope>NUCLEOTIDE SEQUENCE [LARGE SCALE GENOMIC DNA]</scope>
    <source>
        <strain evidence="1 2">CGMCC 1.12543</strain>
    </source>
</reference>
<dbReference type="AlphaFoldDB" id="A0ABD5RIC7"/>
<accession>A0ABD5RIC7</accession>
<dbReference type="RefSeq" id="WP_247418342.1">
    <property type="nucleotide sequence ID" value="NZ_JALLGW010000001.1"/>
</dbReference>
<evidence type="ECO:0000313" key="1">
    <source>
        <dbReference type="EMBL" id="MFC5969934.1"/>
    </source>
</evidence>
<dbReference type="Gene3D" id="3.30.1050.10">
    <property type="entry name" value="SCP2 sterol-binding domain"/>
    <property type="match status" value="2"/>
</dbReference>
<evidence type="ECO:0000313" key="2">
    <source>
        <dbReference type="Proteomes" id="UP001596099"/>
    </source>
</evidence>
<comment type="caution">
    <text evidence="1">The sequence shown here is derived from an EMBL/GenBank/DDBJ whole genome shotgun (WGS) entry which is preliminary data.</text>
</comment>
<organism evidence="1 2">
    <name type="scientific">Halomarina salina</name>
    <dbReference type="NCBI Taxonomy" id="1872699"/>
    <lineage>
        <taxon>Archaea</taxon>
        <taxon>Methanobacteriati</taxon>
        <taxon>Methanobacteriota</taxon>
        <taxon>Stenosarchaea group</taxon>
        <taxon>Halobacteria</taxon>
        <taxon>Halobacteriales</taxon>
        <taxon>Natronomonadaceae</taxon>
        <taxon>Halomarina</taxon>
    </lineage>
</organism>
<dbReference type="EMBL" id="JBHSQH010000001">
    <property type="protein sequence ID" value="MFC5969934.1"/>
    <property type="molecule type" value="Genomic_DNA"/>
</dbReference>